<reference evidence="4" key="1">
    <citation type="submission" date="2021-02" db="EMBL/GenBank/DDBJ databases">
        <authorList>
            <person name="Dougan E. K."/>
            <person name="Rhodes N."/>
            <person name="Thang M."/>
            <person name="Chan C."/>
        </authorList>
    </citation>
    <scope>NUCLEOTIDE SEQUENCE</scope>
</reference>
<dbReference type="Proteomes" id="UP000604046">
    <property type="component" value="Unassembled WGS sequence"/>
</dbReference>
<dbReference type="EMBL" id="CAJNDS010002712">
    <property type="protein sequence ID" value="CAE7570727.1"/>
    <property type="molecule type" value="Genomic_DNA"/>
</dbReference>
<gene>
    <name evidence="4" type="ORF">SNAT2548_LOCUS32498</name>
</gene>
<accession>A0A812UJ38</accession>
<evidence type="ECO:0000256" key="1">
    <source>
        <dbReference type="ARBA" id="ARBA00004370"/>
    </source>
</evidence>
<proteinExistence type="predicted"/>
<keyword evidence="2" id="KW-0812">Transmembrane</keyword>
<keyword evidence="3" id="KW-0472">Membrane</keyword>
<evidence type="ECO:0000313" key="4">
    <source>
        <dbReference type="EMBL" id="CAE7570727.1"/>
    </source>
</evidence>
<dbReference type="GO" id="GO:0016020">
    <property type="term" value="C:membrane"/>
    <property type="evidence" value="ECO:0007669"/>
    <property type="project" value="UniProtKB-SubCell"/>
</dbReference>
<sequence>MAGWKDLELHVFGGDRLNFGRYKAMRPEWYGWSKGAHEDWFGMATAEDQQMCGPRKGHMSVWVWQRAFFAMIARETVKQELGQGMRLDAGRCEEELGGGRGRPWQKSSAPQPFRCSWRDSNLAEWLPFAAAAPLRADVGWPWRMDWGGHDPASPVAEMHINYHNTGWGIMIFVCTSVLYLMSKR</sequence>
<organism evidence="4 5">
    <name type="scientific">Symbiodinium natans</name>
    <dbReference type="NCBI Taxonomy" id="878477"/>
    <lineage>
        <taxon>Eukaryota</taxon>
        <taxon>Sar</taxon>
        <taxon>Alveolata</taxon>
        <taxon>Dinophyceae</taxon>
        <taxon>Suessiales</taxon>
        <taxon>Symbiodiniaceae</taxon>
        <taxon>Symbiodinium</taxon>
    </lineage>
</organism>
<dbReference type="OrthoDB" id="430505at2759"/>
<evidence type="ECO:0000256" key="2">
    <source>
        <dbReference type="ARBA" id="ARBA00022692"/>
    </source>
</evidence>
<dbReference type="InterPro" id="IPR036257">
    <property type="entry name" value="Cyt_c_oxidase_su2_TM_sf"/>
</dbReference>
<evidence type="ECO:0000313" key="5">
    <source>
        <dbReference type="Proteomes" id="UP000604046"/>
    </source>
</evidence>
<dbReference type="AlphaFoldDB" id="A0A812UJ38"/>
<dbReference type="SUPFAM" id="SSF81464">
    <property type="entry name" value="Cytochrome c oxidase subunit II-like, transmembrane region"/>
    <property type="match status" value="1"/>
</dbReference>
<protein>
    <submittedName>
        <fullName evidence="4">Uncharacterized protein</fullName>
    </submittedName>
</protein>
<comment type="caution">
    <text evidence="4">The sequence shown here is derived from an EMBL/GenBank/DDBJ whole genome shotgun (WGS) entry which is preliminary data.</text>
</comment>
<keyword evidence="5" id="KW-1185">Reference proteome</keyword>
<comment type="subcellular location">
    <subcellularLocation>
        <location evidence="1">Membrane</location>
    </subcellularLocation>
</comment>
<evidence type="ECO:0000256" key="3">
    <source>
        <dbReference type="ARBA" id="ARBA00023136"/>
    </source>
</evidence>
<name>A0A812UJ38_9DINO</name>